<gene>
    <name evidence="6" type="primary">adhT</name>
    <name evidence="6" type="ORF">Pan181_21730</name>
</gene>
<dbReference type="EC" id="1.1.1.1" evidence="6"/>
<dbReference type="KEGG" id="amuc:Pan181_21730"/>
<proteinExistence type="inferred from homology"/>
<dbReference type="PANTHER" id="PTHR43401">
    <property type="entry name" value="L-THREONINE 3-DEHYDROGENASE"/>
    <property type="match status" value="1"/>
</dbReference>
<dbReference type="SUPFAM" id="SSF51735">
    <property type="entry name" value="NAD(P)-binding Rossmann-fold domains"/>
    <property type="match status" value="1"/>
</dbReference>
<dbReference type="InterPro" id="IPR050129">
    <property type="entry name" value="Zn_alcohol_dh"/>
</dbReference>
<dbReference type="InterPro" id="IPR036291">
    <property type="entry name" value="NAD(P)-bd_dom_sf"/>
</dbReference>
<evidence type="ECO:0000313" key="7">
    <source>
        <dbReference type="Proteomes" id="UP000315750"/>
    </source>
</evidence>
<dbReference type="InterPro" id="IPR013149">
    <property type="entry name" value="ADH-like_C"/>
</dbReference>
<reference evidence="6 7" key="1">
    <citation type="submission" date="2019-02" db="EMBL/GenBank/DDBJ databases">
        <title>Deep-cultivation of Planctomycetes and their phenomic and genomic characterization uncovers novel biology.</title>
        <authorList>
            <person name="Wiegand S."/>
            <person name="Jogler M."/>
            <person name="Boedeker C."/>
            <person name="Pinto D."/>
            <person name="Vollmers J."/>
            <person name="Rivas-Marin E."/>
            <person name="Kohn T."/>
            <person name="Peeters S.H."/>
            <person name="Heuer A."/>
            <person name="Rast P."/>
            <person name="Oberbeckmann S."/>
            <person name="Bunk B."/>
            <person name="Jeske O."/>
            <person name="Meyerdierks A."/>
            <person name="Storesund J.E."/>
            <person name="Kallscheuer N."/>
            <person name="Luecker S."/>
            <person name="Lage O.M."/>
            <person name="Pohl T."/>
            <person name="Merkel B.J."/>
            <person name="Hornburger P."/>
            <person name="Mueller R.-W."/>
            <person name="Bruemmer F."/>
            <person name="Labrenz M."/>
            <person name="Spormann A.M."/>
            <person name="Op den Camp H."/>
            <person name="Overmann J."/>
            <person name="Amann R."/>
            <person name="Jetten M.S.M."/>
            <person name="Mascher T."/>
            <person name="Medema M.H."/>
            <person name="Devos D.P."/>
            <person name="Kaster A.-K."/>
            <person name="Ovreas L."/>
            <person name="Rohde M."/>
            <person name="Galperin M.Y."/>
            <person name="Jogler C."/>
        </authorList>
    </citation>
    <scope>NUCLEOTIDE SEQUENCE [LARGE SCALE GENOMIC DNA]</scope>
    <source>
        <strain evidence="6 7">Pan181</strain>
    </source>
</reference>
<dbReference type="InterPro" id="IPR013154">
    <property type="entry name" value="ADH-like_N"/>
</dbReference>
<dbReference type="SUPFAM" id="SSF50129">
    <property type="entry name" value="GroES-like"/>
    <property type="match status" value="1"/>
</dbReference>
<keyword evidence="1 4" id="KW-0479">Metal-binding</keyword>
<evidence type="ECO:0000256" key="3">
    <source>
        <dbReference type="ARBA" id="ARBA00023002"/>
    </source>
</evidence>
<dbReference type="SMART" id="SM00829">
    <property type="entry name" value="PKS_ER"/>
    <property type="match status" value="1"/>
</dbReference>
<dbReference type="Gene3D" id="3.90.180.10">
    <property type="entry name" value="Medium-chain alcohol dehydrogenases, catalytic domain"/>
    <property type="match status" value="1"/>
</dbReference>
<dbReference type="InterPro" id="IPR020843">
    <property type="entry name" value="ER"/>
</dbReference>
<keyword evidence="3 6" id="KW-0560">Oxidoreductase</keyword>
<name>A0A518AMQ7_9BACT</name>
<feature type="domain" description="Enoyl reductase (ER)" evidence="5">
    <location>
        <begin position="13"/>
        <end position="346"/>
    </location>
</feature>
<evidence type="ECO:0000256" key="1">
    <source>
        <dbReference type="ARBA" id="ARBA00022723"/>
    </source>
</evidence>
<comment type="similarity">
    <text evidence="4">Belongs to the zinc-containing alcohol dehydrogenase family.</text>
</comment>
<comment type="cofactor">
    <cofactor evidence="4">
        <name>Zn(2+)</name>
        <dbReference type="ChEBI" id="CHEBI:29105"/>
    </cofactor>
</comment>
<sequence>MAMQAVVFDEFRGPIRVDEVAEPECAPDGAVIEVHATGLCRSDWHGWQGHDADIRVLPHVPGHELAGIVAEVGRDVTCWKPGDRVTMPFVAGCGTCPECTTGNAQVCDQQFQPGFTGWGSYAERVAIRYADFNLVRLPESLDFATAASLGCRMATAYRAVAAQGQLRPGDWVAVHGCGGVGLAAVAIAAALGARPIAIDIRQQPLELAQQLGAAEVLDASHIDDIPAAVRQLTGRGADLSLDALGSRTTATNSILSLRKRGRHVQVGLLAGDQSNPPLPMGPVIAHELEIVGSHGLAARDYPRLLDLVVRGRLEAAKLVTRSILLSEAPAALAAMDHFDEVGVAVIEPKR</sequence>
<accession>A0A518AMQ7</accession>
<dbReference type="InterPro" id="IPR011032">
    <property type="entry name" value="GroES-like_sf"/>
</dbReference>
<dbReference type="CDD" id="cd08260">
    <property type="entry name" value="Zn_ADH6"/>
    <property type="match status" value="1"/>
</dbReference>
<dbReference type="Pfam" id="PF08240">
    <property type="entry name" value="ADH_N"/>
    <property type="match status" value="1"/>
</dbReference>
<evidence type="ECO:0000256" key="2">
    <source>
        <dbReference type="ARBA" id="ARBA00022833"/>
    </source>
</evidence>
<dbReference type="PROSITE" id="PS00059">
    <property type="entry name" value="ADH_ZINC"/>
    <property type="match status" value="1"/>
</dbReference>
<dbReference type="PANTHER" id="PTHR43401:SF5">
    <property type="entry name" value="ALCOHOL DEHYDROGENASE-RELATED"/>
    <property type="match status" value="1"/>
</dbReference>
<dbReference type="Proteomes" id="UP000315750">
    <property type="component" value="Chromosome"/>
</dbReference>
<dbReference type="AlphaFoldDB" id="A0A518AMQ7"/>
<dbReference type="GO" id="GO:0004022">
    <property type="term" value="F:alcohol dehydrogenase (NAD+) activity"/>
    <property type="evidence" value="ECO:0007669"/>
    <property type="project" value="UniProtKB-EC"/>
</dbReference>
<dbReference type="GO" id="GO:0008270">
    <property type="term" value="F:zinc ion binding"/>
    <property type="evidence" value="ECO:0007669"/>
    <property type="project" value="InterPro"/>
</dbReference>
<keyword evidence="7" id="KW-1185">Reference proteome</keyword>
<dbReference type="InterPro" id="IPR002328">
    <property type="entry name" value="ADH_Zn_CS"/>
</dbReference>
<evidence type="ECO:0000256" key="4">
    <source>
        <dbReference type="RuleBase" id="RU361277"/>
    </source>
</evidence>
<protein>
    <submittedName>
        <fullName evidence="6">Alcohol dehydrogenase</fullName>
        <ecNumber evidence="6">1.1.1.1</ecNumber>
    </submittedName>
</protein>
<dbReference type="Pfam" id="PF00107">
    <property type="entry name" value="ADH_zinc_N"/>
    <property type="match status" value="1"/>
</dbReference>
<organism evidence="6 7">
    <name type="scientific">Aeoliella mucimassa</name>
    <dbReference type="NCBI Taxonomy" id="2527972"/>
    <lineage>
        <taxon>Bacteria</taxon>
        <taxon>Pseudomonadati</taxon>
        <taxon>Planctomycetota</taxon>
        <taxon>Planctomycetia</taxon>
        <taxon>Pirellulales</taxon>
        <taxon>Lacipirellulaceae</taxon>
        <taxon>Aeoliella</taxon>
    </lineage>
</organism>
<dbReference type="EMBL" id="CP036278">
    <property type="protein sequence ID" value="QDU55971.1"/>
    <property type="molecule type" value="Genomic_DNA"/>
</dbReference>
<keyword evidence="2 4" id="KW-0862">Zinc</keyword>
<evidence type="ECO:0000259" key="5">
    <source>
        <dbReference type="SMART" id="SM00829"/>
    </source>
</evidence>
<evidence type="ECO:0000313" key="6">
    <source>
        <dbReference type="EMBL" id="QDU55971.1"/>
    </source>
</evidence>